<sequence>MFIYFPFLFRCCLNVYCHNIGQQRNKNERRTRSVYLSIFIGEVSIRYMC</sequence>
<dbReference type="Proteomes" id="UP000646484">
    <property type="component" value="Unassembled WGS sequence"/>
</dbReference>
<gene>
    <name evidence="1" type="ORF">H8S64_15255</name>
</gene>
<evidence type="ECO:0000313" key="2">
    <source>
        <dbReference type="Proteomes" id="UP000646484"/>
    </source>
</evidence>
<evidence type="ECO:0000313" key="1">
    <source>
        <dbReference type="EMBL" id="MBC5622453.1"/>
    </source>
</evidence>
<accession>A0ABR7D3E6</accession>
<name>A0ABR7D3E6_9BACT</name>
<reference evidence="1 2" key="1">
    <citation type="submission" date="2020-08" db="EMBL/GenBank/DDBJ databases">
        <title>Genome public.</title>
        <authorList>
            <person name="Liu C."/>
            <person name="Sun Q."/>
        </authorList>
    </citation>
    <scope>NUCLEOTIDE SEQUENCE [LARGE SCALE GENOMIC DNA]</scope>
    <source>
        <strain evidence="1 2">NSJ-56</strain>
    </source>
</reference>
<proteinExistence type="predicted"/>
<organism evidence="1 2">
    <name type="scientific">Butyricimonas hominis</name>
    <dbReference type="NCBI Taxonomy" id="2763032"/>
    <lineage>
        <taxon>Bacteria</taxon>
        <taxon>Pseudomonadati</taxon>
        <taxon>Bacteroidota</taxon>
        <taxon>Bacteroidia</taxon>
        <taxon>Bacteroidales</taxon>
        <taxon>Odoribacteraceae</taxon>
        <taxon>Butyricimonas</taxon>
    </lineage>
</organism>
<dbReference type="EMBL" id="JACOOH010000007">
    <property type="protein sequence ID" value="MBC5622453.1"/>
    <property type="molecule type" value="Genomic_DNA"/>
</dbReference>
<keyword evidence="2" id="KW-1185">Reference proteome</keyword>
<comment type="caution">
    <text evidence="1">The sequence shown here is derived from an EMBL/GenBank/DDBJ whole genome shotgun (WGS) entry which is preliminary data.</text>
</comment>
<protein>
    <submittedName>
        <fullName evidence="1">CxxxxCH/CxxCH domain-containing protein</fullName>
    </submittedName>
</protein>